<feature type="repeat" description="PPR" evidence="3">
    <location>
        <begin position="122"/>
        <end position="156"/>
    </location>
</feature>
<dbReference type="Pfam" id="PF12854">
    <property type="entry name" value="PPR_1"/>
    <property type="match status" value="1"/>
</dbReference>
<proteinExistence type="inferred from homology"/>
<dbReference type="FunFam" id="1.25.40.10:FF:000280">
    <property type="entry name" value="Pentatricopeptide repeat-containing protein"/>
    <property type="match status" value="1"/>
</dbReference>
<feature type="repeat" description="PPR" evidence="3">
    <location>
        <begin position="417"/>
        <end position="451"/>
    </location>
</feature>
<organism evidence="4 5">
    <name type="scientific">Protea cynaroides</name>
    <dbReference type="NCBI Taxonomy" id="273540"/>
    <lineage>
        <taxon>Eukaryota</taxon>
        <taxon>Viridiplantae</taxon>
        <taxon>Streptophyta</taxon>
        <taxon>Embryophyta</taxon>
        <taxon>Tracheophyta</taxon>
        <taxon>Spermatophyta</taxon>
        <taxon>Magnoliopsida</taxon>
        <taxon>Proteales</taxon>
        <taxon>Proteaceae</taxon>
        <taxon>Protea</taxon>
    </lineage>
</organism>
<dbReference type="NCBIfam" id="TIGR00756">
    <property type="entry name" value="PPR"/>
    <property type="match status" value="8"/>
</dbReference>
<comment type="caution">
    <text evidence="4">The sequence shown here is derived from an EMBL/GenBank/DDBJ whole genome shotgun (WGS) entry which is preliminary data.</text>
</comment>
<gene>
    <name evidence="4" type="ORF">NE237_006546</name>
</gene>
<dbReference type="SUPFAM" id="SSF48452">
    <property type="entry name" value="TPR-like"/>
    <property type="match status" value="1"/>
</dbReference>
<dbReference type="PANTHER" id="PTHR47926:SF419">
    <property type="entry name" value="(WILD MALAYSIAN BANANA) HYPOTHETICAL PROTEIN"/>
    <property type="match status" value="1"/>
</dbReference>
<reference evidence="4" key="1">
    <citation type="journal article" date="2023" name="Plant J.">
        <title>The genome of the king protea, Protea cynaroides.</title>
        <authorList>
            <person name="Chang J."/>
            <person name="Duong T.A."/>
            <person name="Schoeman C."/>
            <person name="Ma X."/>
            <person name="Roodt D."/>
            <person name="Barker N."/>
            <person name="Li Z."/>
            <person name="Van de Peer Y."/>
            <person name="Mizrachi E."/>
        </authorList>
    </citation>
    <scope>NUCLEOTIDE SEQUENCE</scope>
    <source>
        <tissue evidence="4">Young leaves</tissue>
    </source>
</reference>
<dbReference type="GO" id="GO:0003723">
    <property type="term" value="F:RNA binding"/>
    <property type="evidence" value="ECO:0007669"/>
    <property type="project" value="InterPro"/>
</dbReference>
<dbReference type="PROSITE" id="PS51375">
    <property type="entry name" value="PPR"/>
    <property type="match status" value="6"/>
</dbReference>
<dbReference type="AlphaFoldDB" id="A0A9Q0KMK7"/>
<evidence type="ECO:0000256" key="3">
    <source>
        <dbReference type="PROSITE-ProRule" id="PRU00708"/>
    </source>
</evidence>
<feature type="repeat" description="PPR" evidence="3">
    <location>
        <begin position="316"/>
        <end position="350"/>
    </location>
</feature>
<keyword evidence="1" id="KW-0677">Repeat</keyword>
<evidence type="ECO:0000313" key="5">
    <source>
        <dbReference type="Proteomes" id="UP001141806"/>
    </source>
</evidence>
<name>A0A9Q0KMK7_9MAGN</name>
<evidence type="ECO:0000256" key="2">
    <source>
        <dbReference type="ARBA" id="ARBA00061659"/>
    </source>
</evidence>
<sequence>MKVSLSYLPLFRKLHQATWQKFPLFSSTFTTSVTDKLEKSIASLIGINPRTAFVAYAETCVSVLKSLSTHGYIREGKAFHGHLIKMGISSDRYISVKLLIMYLNCKKYVDVEEILREFGGFDIVAWNCMITAHVQQGNIEAARQLFDEMPERNEVTWTALISGFMKFGRVDDSLWYFERNPFQNVVSWTAVISGFVRNGSNVEALKVFCKMLKHGTKPNNVTFTSILAACIGFGDFELGRIVLGLIVKLGLEDNLSVCNALITFFVRMGEFDLARKVFDRMEERDVISWTAILDLYVEMGELSEARRIFDEIPERNEVSWSAMIARYSQYGDAKEALKLFVDMIRYGFRPNVSCYSSILSALGSIECLRLGTSVHGHVIKIGIERDVFIGGPLIDMYCKCGKTVDGRLVFEFILERNVVCWNSMVAGFGLNGQLEEAKELFEQIPERNNISWNALISAYVQNEHCHEVLELFNQMLLSRETPNKSTFSSVLRACSSLAYIEKGKNLHGKIVKLGIEYELFVATALTDMYAKSGDIESSKRVFNRMPEKNEVSWTAMIQGLADNGFAEDSLNLFEEMERTSTVAPSELMLLAVLFACSHCGLVEKGFKYFESMEKVYGIKPTGKHYTCMVDLLARSGRLREAENFIKAMPFRPEANAWAALLSGCCVYQNEEIAERTAQRIWELLEETSAGYVLLSNIYASAGRWNDVSRVRKLMREKGLKKIGGCSWIEVRNQVHSFYSEDGCHSHLHEIDRVLELLMSDMMIISLPSDFEVQVS</sequence>
<dbReference type="Pfam" id="PF13041">
    <property type="entry name" value="PPR_2"/>
    <property type="match status" value="4"/>
</dbReference>
<keyword evidence="5" id="KW-1185">Reference proteome</keyword>
<protein>
    <recommendedName>
        <fullName evidence="6">Pentatricopeptide repeat-containing protein At2g13600-like</fullName>
    </recommendedName>
</protein>
<dbReference type="InterPro" id="IPR046960">
    <property type="entry name" value="PPR_At4g14850-like_plant"/>
</dbReference>
<evidence type="ECO:0000313" key="4">
    <source>
        <dbReference type="EMBL" id="KAJ4973372.1"/>
    </source>
</evidence>
<feature type="repeat" description="PPR" evidence="3">
    <location>
        <begin position="184"/>
        <end position="218"/>
    </location>
</feature>
<dbReference type="GO" id="GO:0009451">
    <property type="term" value="P:RNA modification"/>
    <property type="evidence" value="ECO:0007669"/>
    <property type="project" value="InterPro"/>
</dbReference>
<comment type="similarity">
    <text evidence="2">Belongs to the PPR family. PCMP-E subfamily.</text>
</comment>
<evidence type="ECO:0000256" key="1">
    <source>
        <dbReference type="ARBA" id="ARBA00022737"/>
    </source>
</evidence>
<dbReference type="Pfam" id="PF01535">
    <property type="entry name" value="PPR"/>
    <property type="match status" value="6"/>
</dbReference>
<dbReference type="Gene3D" id="1.25.40.10">
    <property type="entry name" value="Tetratricopeptide repeat domain"/>
    <property type="match status" value="5"/>
</dbReference>
<dbReference type="PANTHER" id="PTHR47926">
    <property type="entry name" value="PENTATRICOPEPTIDE REPEAT-CONTAINING PROTEIN"/>
    <property type="match status" value="1"/>
</dbReference>
<dbReference type="OrthoDB" id="185373at2759"/>
<accession>A0A9Q0KMK7</accession>
<dbReference type="InterPro" id="IPR046848">
    <property type="entry name" value="E_motif"/>
</dbReference>
<dbReference type="Pfam" id="PF20431">
    <property type="entry name" value="E_motif"/>
    <property type="match status" value="1"/>
</dbReference>
<evidence type="ECO:0008006" key="6">
    <source>
        <dbReference type="Google" id="ProtNLM"/>
    </source>
</evidence>
<dbReference type="InterPro" id="IPR011990">
    <property type="entry name" value="TPR-like_helical_dom_sf"/>
</dbReference>
<dbReference type="EMBL" id="JAMYWD010000004">
    <property type="protein sequence ID" value="KAJ4973372.1"/>
    <property type="molecule type" value="Genomic_DNA"/>
</dbReference>
<dbReference type="FunFam" id="1.25.40.10:FF:000031">
    <property type="entry name" value="Pentatricopeptide repeat-containing protein mitochondrial"/>
    <property type="match status" value="1"/>
</dbReference>
<feature type="repeat" description="PPR" evidence="3">
    <location>
        <begin position="549"/>
        <end position="583"/>
    </location>
</feature>
<dbReference type="Proteomes" id="UP001141806">
    <property type="component" value="Unassembled WGS sequence"/>
</dbReference>
<feature type="repeat" description="PPR" evidence="3">
    <location>
        <begin position="254"/>
        <end position="288"/>
    </location>
</feature>
<dbReference type="InterPro" id="IPR002885">
    <property type="entry name" value="PPR_rpt"/>
</dbReference>
<dbReference type="FunFam" id="1.25.40.10:FF:000442">
    <property type="entry name" value="Pentatricopeptide repeat-containing protein At3g49710"/>
    <property type="match status" value="1"/>
</dbReference>